<dbReference type="AlphaFoldDB" id="A0A6A5YSI9"/>
<organism evidence="2 3">
    <name type="scientific">Lophiotrema nucula</name>
    <dbReference type="NCBI Taxonomy" id="690887"/>
    <lineage>
        <taxon>Eukaryota</taxon>
        <taxon>Fungi</taxon>
        <taxon>Dikarya</taxon>
        <taxon>Ascomycota</taxon>
        <taxon>Pezizomycotina</taxon>
        <taxon>Dothideomycetes</taxon>
        <taxon>Pleosporomycetidae</taxon>
        <taxon>Pleosporales</taxon>
        <taxon>Lophiotremataceae</taxon>
        <taxon>Lophiotrema</taxon>
    </lineage>
</organism>
<accession>A0A6A5YSI9</accession>
<proteinExistence type="predicted"/>
<evidence type="ECO:0000313" key="2">
    <source>
        <dbReference type="EMBL" id="KAF2110046.1"/>
    </source>
</evidence>
<dbReference type="Proteomes" id="UP000799770">
    <property type="component" value="Unassembled WGS sequence"/>
</dbReference>
<feature type="compositionally biased region" description="Basic residues" evidence="1">
    <location>
        <begin position="104"/>
        <end position="115"/>
    </location>
</feature>
<feature type="region of interest" description="Disordered" evidence="1">
    <location>
        <begin position="73"/>
        <end position="115"/>
    </location>
</feature>
<evidence type="ECO:0000313" key="3">
    <source>
        <dbReference type="Proteomes" id="UP000799770"/>
    </source>
</evidence>
<gene>
    <name evidence="2" type="ORF">BDV96DRAFT_501464</name>
</gene>
<keyword evidence="3" id="KW-1185">Reference proteome</keyword>
<sequence>MKALVSGKMAEANDKLAEIPDVREDDFLRFCEFAYRGDYSVPAWIKDKEAERAASTSSTAAGVPAPAVSAPVPISTPEPLPLESLNLDGQTPDAAAVSTTSTPKKGKAGGTKKQKFRRRLRNRAYDLECPWPYDVFRDRGAPRGNVDVTQDYTPVFLAHARLYSFANMRLMLALRSTTLYKLHKTLMEFKLYDRRIGDVIELARYAYNNDHTPDRTSFKTLDQLRRLVVEYIVCEIEVIGRSAEFKELIEEGGEFVGDFWEITRKHVL</sequence>
<reference evidence="2" key="1">
    <citation type="journal article" date="2020" name="Stud. Mycol.">
        <title>101 Dothideomycetes genomes: a test case for predicting lifestyles and emergence of pathogens.</title>
        <authorList>
            <person name="Haridas S."/>
            <person name="Albert R."/>
            <person name="Binder M."/>
            <person name="Bloem J."/>
            <person name="Labutti K."/>
            <person name="Salamov A."/>
            <person name="Andreopoulos B."/>
            <person name="Baker S."/>
            <person name="Barry K."/>
            <person name="Bills G."/>
            <person name="Bluhm B."/>
            <person name="Cannon C."/>
            <person name="Castanera R."/>
            <person name="Culley D."/>
            <person name="Daum C."/>
            <person name="Ezra D."/>
            <person name="Gonzalez J."/>
            <person name="Henrissat B."/>
            <person name="Kuo A."/>
            <person name="Liang C."/>
            <person name="Lipzen A."/>
            <person name="Lutzoni F."/>
            <person name="Magnuson J."/>
            <person name="Mondo S."/>
            <person name="Nolan M."/>
            <person name="Ohm R."/>
            <person name="Pangilinan J."/>
            <person name="Park H.-J."/>
            <person name="Ramirez L."/>
            <person name="Alfaro M."/>
            <person name="Sun H."/>
            <person name="Tritt A."/>
            <person name="Yoshinaga Y."/>
            <person name="Zwiers L.-H."/>
            <person name="Turgeon B."/>
            <person name="Goodwin S."/>
            <person name="Spatafora J."/>
            <person name="Crous P."/>
            <person name="Grigoriev I."/>
        </authorList>
    </citation>
    <scope>NUCLEOTIDE SEQUENCE</scope>
    <source>
        <strain evidence="2">CBS 627.86</strain>
    </source>
</reference>
<evidence type="ECO:0008006" key="4">
    <source>
        <dbReference type="Google" id="ProtNLM"/>
    </source>
</evidence>
<dbReference type="OrthoDB" id="9997739at2759"/>
<evidence type="ECO:0000256" key="1">
    <source>
        <dbReference type="SAM" id="MobiDB-lite"/>
    </source>
</evidence>
<protein>
    <recommendedName>
        <fullName evidence="4">BTB domain-containing protein</fullName>
    </recommendedName>
</protein>
<dbReference type="EMBL" id="ML977339">
    <property type="protein sequence ID" value="KAF2110046.1"/>
    <property type="molecule type" value="Genomic_DNA"/>
</dbReference>
<name>A0A6A5YSI9_9PLEO</name>